<dbReference type="GeneID" id="23462374"/>
<accession>A0A0B5JCR6</accession>
<feature type="region of interest" description="Disordered" evidence="1">
    <location>
        <begin position="620"/>
        <end position="665"/>
    </location>
</feature>
<evidence type="ECO:0000313" key="2">
    <source>
        <dbReference type="EMBL" id="AJF97457.1"/>
    </source>
</evidence>
<dbReference type="EMBL" id="KP136319">
    <property type="protein sequence ID" value="AJF97457.1"/>
    <property type="molecule type" value="Genomic_DNA"/>
</dbReference>
<evidence type="ECO:0000313" key="3">
    <source>
        <dbReference type="Proteomes" id="UP000202511"/>
    </source>
</evidence>
<proteinExistence type="predicted"/>
<dbReference type="KEGG" id="vg:23462374"/>
<reference evidence="2 3" key="1">
    <citation type="journal article" date="2015" name="Parasitol. Res.">
        <title>Viruses in close associations with free-living amoebae.</title>
        <authorList>
            <person name="Scheid P."/>
        </authorList>
    </citation>
    <scope>NUCLEOTIDE SEQUENCE [LARGE SCALE GENOMIC DNA]</scope>
    <source>
        <strain evidence="2">KlaHel</strain>
    </source>
</reference>
<dbReference type="Proteomes" id="UP000202511">
    <property type="component" value="Segment"/>
</dbReference>
<protein>
    <submittedName>
        <fullName evidence="2">Uncharacterized protein</fullName>
    </submittedName>
</protein>
<dbReference type="RefSeq" id="YP_009119692.1">
    <property type="nucleotide sequence ID" value="NC_026440.1"/>
</dbReference>
<name>A0A0B5JCR6_9VIRU</name>
<evidence type="ECO:0000256" key="1">
    <source>
        <dbReference type="SAM" id="MobiDB-lite"/>
    </source>
</evidence>
<organism evidence="2 3">
    <name type="scientific">Pandoravirus inopinatum</name>
    <dbReference type="NCBI Taxonomy" id="1605721"/>
    <lineage>
        <taxon>Viruses</taxon>
        <taxon>Pandoravirus</taxon>
    </lineage>
</organism>
<feature type="compositionally biased region" description="Basic and acidic residues" evidence="1">
    <location>
        <begin position="621"/>
        <end position="659"/>
    </location>
</feature>
<sequence>MRLVIEQSRSSGVMPQEAARGFLVPRDPYRGEVAALVAIAPSQTAVPWLVGMLDRLATTAIGWFADNGNGIASRPSEVGTAKDESPTNRDQVCSNVVVMACRLARSDVAIEFFRWYSPSCRITIRTCLRAAVDQDDGILVSAMLCHTAQQRDVLPGCDRAAMGTLFRDALATAALHGKINALQCLMAKSGRDSKSHLAACRAAQDNPSEQNHWADHDGCAFAASRLHPHTILHWDFYAAVHNQVDVFVQAATKGWYYGTLHVVALAVVYGSTDVADFVALEDDPAMHSPLVWAKAIADAITYRYPYIHPATDATRLARGMAWLCARGVQFALKNTVYMARQIEAYPDLVQCVLAMDTPLPNTVAPPFLGGRCVRDLVWRGQWTVLSRVIVAYGRAADEARSRGKHPTPTKWWTHIEKMVYIKRTPNGLCLSRPDTRAVRALCVLYRIARLCGRIPPSPTDSVLSADMDIGHSPDDVNVDPACWVRWCDPIPLWCDVDTYHGKVNDGTCDSETCQRVARMLILLADAGLVTTDRPAPIQYDALPLCRKKKKSHLCALLCFLMVSFFPNALSAEEQKMPSRAGVFLTAASLRCPFFGFKKMQCSFYIYSFLWGPCGHQAPRPAHREGPCQTKKTDKKEWPHIGGKEGRGRRHEEDQKRDRQGAQAGS</sequence>